<feature type="transmembrane region" description="Helical" evidence="10">
    <location>
        <begin position="111"/>
        <end position="135"/>
    </location>
</feature>
<dbReference type="Pfam" id="PF02660">
    <property type="entry name" value="G3P_acyltransf"/>
    <property type="match status" value="1"/>
</dbReference>
<keyword evidence="7 10" id="KW-0472">Membrane</keyword>
<dbReference type="PATRIC" id="fig|270351.6.peg.5860"/>
<dbReference type="SMART" id="SM01207">
    <property type="entry name" value="G3P_acyltransf"/>
    <property type="match status" value="1"/>
</dbReference>
<keyword evidence="4 10" id="KW-0812">Transmembrane</keyword>
<evidence type="ECO:0000256" key="7">
    <source>
        <dbReference type="ARBA" id="ARBA00023136"/>
    </source>
</evidence>
<dbReference type="UniPathway" id="UPA00085"/>
<reference evidence="11 12" key="1">
    <citation type="submission" date="2015-03" db="EMBL/GenBank/DDBJ databases">
        <title>Genome sequencing of Methylobacterium aquaticum DSM16371 type strain.</title>
        <authorList>
            <person name="Chaudhry V."/>
            <person name="Patil P.B."/>
        </authorList>
    </citation>
    <scope>NUCLEOTIDE SEQUENCE [LARGE SCALE GENOMIC DNA]</scope>
    <source>
        <strain evidence="11 12">DSM 16371</strain>
    </source>
</reference>
<dbReference type="InterPro" id="IPR003811">
    <property type="entry name" value="G3P_acylTferase_PlsY"/>
</dbReference>
<evidence type="ECO:0000256" key="3">
    <source>
        <dbReference type="ARBA" id="ARBA00022679"/>
    </source>
</evidence>
<keyword evidence="8 10" id="KW-0594">Phospholipid biosynthesis</keyword>
<dbReference type="HAMAP" id="MF_01043">
    <property type="entry name" value="PlsY"/>
    <property type="match status" value="1"/>
</dbReference>
<dbReference type="NCBIfam" id="TIGR00023">
    <property type="entry name" value="glycerol-3-phosphate 1-O-acyltransferase PlsY"/>
    <property type="match status" value="1"/>
</dbReference>
<dbReference type="OrthoDB" id="9777124at2"/>
<evidence type="ECO:0000313" key="12">
    <source>
        <dbReference type="Proteomes" id="UP000035929"/>
    </source>
</evidence>
<keyword evidence="1 10" id="KW-1003">Cell membrane</keyword>
<protein>
    <recommendedName>
        <fullName evidence="10">Glycerol-3-phosphate acyltransferase</fullName>
    </recommendedName>
    <alternativeName>
        <fullName evidence="10">Acyl-PO4 G3P acyltransferase</fullName>
    </alternativeName>
    <alternativeName>
        <fullName evidence="10">Acyl-phosphate--glycerol-3-phosphate acyltransferase</fullName>
    </alternativeName>
    <alternativeName>
        <fullName evidence="10">G3P acyltransferase</fullName>
        <shortName evidence="10">GPAT</shortName>
        <ecNumber evidence="10">2.3.1.275</ecNumber>
    </alternativeName>
    <alternativeName>
        <fullName evidence="10">Lysophosphatidic acid synthase</fullName>
        <shortName evidence="10">LPA synthase</shortName>
    </alternativeName>
</protein>
<evidence type="ECO:0000256" key="2">
    <source>
        <dbReference type="ARBA" id="ARBA00022516"/>
    </source>
</evidence>
<dbReference type="EMBL" id="LABX01000047">
    <property type="protein sequence ID" value="KMO38296.1"/>
    <property type="molecule type" value="Genomic_DNA"/>
</dbReference>
<keyword evidence="6 10" id="KW-0443">Lipid metabolism</keyword>
<comment type="subunit">
    <text evidence="10">Probably interacts with PlsX.</text>
</comment>
<sequence>MAPDWTQVGLWLVIGYLFGAIPFGLILTRLAGLGDVRAIGSGNIGATNVLRTGRKGLAAATLLGDALKGTAAVLLASRFGGPEAALAAGLGAFLGHLFPVWLGFKGGKGVATFIGVLLGLFPLGVLVFAAVWIGLAVLLRYSSASALAASAATPAALWAFGQGRLAVLFCVLALLLWWKHAPNIHRLAAGTEGRIGQKG</sequence>
<evidence type="ECO:0000256" key="9">
    <source>
        <dbReference type="ARBA" id="ARBA00023264"/>
    </source>
</evidence>
<proteinExistence type="inferred from homology"/>
<feature type="transmembrane region" description="Helical" evidence="10">
    <location>
        <begin position="6"/>
        <end position="27"/>
    </location>
</feature>
<evidence type="ECO:0000256" key="6">
    <source>
        <dbReference type="ARBA" id="ARBA00023098"/>
    </source>
</evidence>
<dbReference type="Proteomes" id="UP000035929">
    <property type="component" value="Unassembled WGS sequence"/>
</dbReference>
<comment type="subcellular location">
    <subcellularLocation>
        <location evidence="10">Cell membrane</location>
        <topology evidence="10">Multi-pass membrane protein</topology>
    </subcellularLocation>
</comment>
<evidence type="ECO:0000256" key="8">
    <source>
        <dbReference type="ARBA" id="ARBA00023209"/>
    </source>
</evidence>
<accession>A0A0J6VGV5</accession>
<evidence type="ECO:0000256" key="1">
    <source>
        <dbReference type="ARBA" id="ARBA00022475"/>
    </source>
</evidence>
<keyword evidence="9 10" id="KW-1208">Phospholipid metabolism</keyword>
<evidence type="ECO:0000256" key="10">
    <source>
        <dbReference type="HAMAP-Rule" id="MF_01043"/>
    </source>
</evidence>
<organism evidence="11 12">
    <name type="scientific">Methylobacterium aquaticum</name>
    <dbReference type="NCBI Taxonomy" id="270351"/>
    <lineage>
        <taxon>Bacteria</taxon>
        <taxon>Pseudomonadati</taxon>
        <taxon>Pseudomonadota</taxon>
        <taxon>Alphaproteobacteria</taxon>
        <taxon>Hyphomicrobiales</taxon>
        <taxon>Methylobacteriaceae</taxon>
        <taxon>Methylobacterium</taxon>
    </lineage>
</organism>
<dbReference type="GO" id="GO:0008654">
    <property type="term" value="P:phospholipid biosynthetic process"/>
    <property type="evidence" value="ECO:0007669"/>
    <property type="project" value="UniProtKB-UniRule"/>
</dbReference>
<keyword evidence="11" id="KW-0012">Acyltransferase</keyword>
<dbReference type="GO" id="GO:0043772">
    <property type="term" value="F:acyl-phosphate glycerol-3-phosphate acyltransferase activity"/>
    <property type="evidence" value="ECO:0007669"/>
    <property type="project" value="UniProtKB-UniRule"/>
</dbReference>
<comment type="catalytic activity">
    <reaction evidence="10">
        <text>an acyl phosphate + sn-glycerol 3-phosphate = a 1-acyl-sn-glycero-3-phosphate + phosphate</text>
        <dbReference type="Rhea" id="RHEA:34075"/>
        <dbReference type="ChEBI" id="CHEBI:43474"/>
        <dbReference type="ChEBI" id="CHEBI:57597"/>
        <dbReference type="ChEBI" id="CHEBI:57970"/>
        <dbReference type="ChEBI" id="CHEBI:59918"/>
        <dbReference type="EC" id="2.3.1.275"/>
    </reaction>
</comment>
<evidence type="ECO:0000256" key="5">
    <source>
        <dbReference type="ARBA" id="ARBA00022989"/>
    </source>
</evidence>
<comment type="pathway">
    <text evidence="10">Lipid metabolism; phospholipid metabolism.</text>
</comment>
<feature type="transmembrane region" description="Helical" evidence="10">
    <location>
        <begin position="85"/>
        <end position="104"/>
    </location>
</feature>
<comment type="similarity">
    <text evidence="10">Belongs to the PlsY family.</text>
</comment>
<evidence type="ECO:0000256" key="4">
    <source>
        <dbReference type="ARBA" id="ARBA00022692"/>
    </source>
</evidence>
<feature type="transmembrane region" description="Helical" evidence="10">
    <location>
        <begin position="57"/>
        <end position="79"/>
    </location>
</feature>
<dbReference type="RefSeq" id="WP_048462998.1">
    <property type="nucleotide sequence ID" value="NZ_LABX01000047.1"/>
</dbReference>
<dbReference type="PANTHER" id="PTHR30309">
    <property type="entry name" value="INNER MEMBRANE PROTEIN YGIH"/>
    <property type="match status" value="1"/>
</dbReference>
<dbReference type="AlphaFoldDB" id="A0A0J6VGV5"/>
<comment type="function">
    <text evidence="10">Catalyzes the transfer of an acyl group from acyl-phosphate (acyl-PO(4)) to glycerol-3-phosphate (G3P) to form lysophosphatidic acid (LPA). This enzyme utilizes acyl-phosphate as fatty acyl donor, but not acyl-CoA or acyl-ACP.</text>
</comment>
<name>A0A0J6VGV5_9HYPH</name>
<keyword evidence="3 10" id="KW-0808">Transferase</keyword>
<dbReference type="PANTHER" id="PTHR30309:SF0">
    <property type="entry name" value="GLYCEROL-3-PHOSPHATE ACYLTRANSFERASE-RELATED"/>
    <property type="match status" value="1"/>
</dbReference>
<keyword evidence="2 10" id="KW-0444">Lipid biosynthesis</keyword>
<comment type="caution">
    <text evidence="11">The sequence shown here is derived from an EMBL/GenBank/DDBJ whole genome shotgun (WGS) entry which is preliminary data.</text>
</comment>
<evidence type="ECO:0000313" key="11">
    <source>
        <dbReference type="EMBL" id="KMO38296.1"/>
    </source>
</evidence>
<keyword evidence="5 10" id="KW-1133">Transmembrane helix</keyword>
<gene>
    <name evidence="10" type="primary">plsY</name>
    <name evidence="11" type="ORF">VP06_06425</name>
</gene>
<dbReference type="EC" id="2.3.1.275" evidence="10"/>
<feature type="transmembrane region" description="Helical" evidence="10">
    <location>
        <begin position="155"/>
        <end position="178"/>
    </location>
</feature>
<dbReference type="GO" id="GO:0005886">
    <property type="term" value="C:plasma membrane"/>
    <property type="evidence" value="ECO:0007669"/>
    <property type="project" value="UniProtKB-SubCell"/>
</dbReference>